<evidence type="ECO:0000259" key="3">
    <source>
        <dbReference type="PROSITE" id="PS50977"/>
    </source>
</evidence>
<accession>A0A261G8M8</accession>
<dbReference type="InterPro" id="IPR001647">
    <property type="entry name" value="HTH_TetR"/>
</dbReference>
<dbReference type="PANTHER" id="PTHR43479">
    <property type="entry name" value="ACREF/ENVCD OPERON REPRESSOR-RELATED"/>
    <property type="match status" value="1"/>
</dbReference>
<protein>
    <submittedName>
        <fullName evidence="4 5">Transcriptional regulator</fullName>
    </submittedName>
</protein>
<reference evidence="5 7" key="2">
    <citation type="submission" date="2020-10" db="EMBL/GenBank/DDBJ databases">
        <title>Genome sequencing of Bifidobacterium eulemuris_DSMZ_100216.</title>
        <authorList>
            <person name="Kim J."/>
        </authorList>
    </citation>
    <scope>NUCLEOTIDE SEQUENCE [LARGE SCALE GENOMIC DNA]</scope>
    <source>
        <strain evidence="5 7">DSM 100216</strain>
    </source>
</reference>
<dbReference type="PANTHER" id="PTHR43479:SF7">
    <property type="entry name" value="TETR-FAMILY TRANSCRIPTIONAL REGULATOR"/>
    <property type="match status" value="1"/>
</dbReference>
<feature type="DNA-binding region" description="H-T-H motif" evidence="2">
    <location>
        <begin position="29"/>
        <end position="48"/>
    </location>
</feature>
<evidence type="ECO:0000256" key="2">
    <source>
        <dbReference type="PROSITE-ProRule" id="PRU00335"/>
    </source>
</evidence>
<dbReference type="InterPro" id="IPR009057">
    <property type="entry name" value="Homeodomain-like_sf"/>
</dbReference>
<reference evidence="4 6" key="1">
    <citation type="journal article" date="2017" name="BMC Genomics">
        <title>Comparative genomic and phylogenomic analyses of the Bifidobacteriaceae family.</title>
        <authorList>
            <person name="Lugli G.A."/>
            <person name="Milani C."/>
            <person name="Turroni F."/>
            <person name="Duranti S."/>
            <person name="Mancabelli L."/>
            <person name="Mangifesta M."/>
            <person name="Ferrario C."/>
            <person name="Modesto M."/>
            <person name="Mattarelli P."/>
            <person name="Jiri K."/>
            <person name="van Sinderen D."/>
            <person name="Ventura M."/>
        </authorList>
    </citation>
    <scope>NUCLEOTIDE SEQUENCE [LARGE SCALE GENOMIC DNA]</scope>
    <source>
        <strain evidence="4 6">DSM 100216</strain>
    </source>
</reference>
<dbReference type="RefSeq" id="WP_094637212.1">
    <property type="nucleotide sequence ID" value="NZ_CP062938.1"/>
</dbReference>
<dbReference type="EMBL" id="CP062938">
    <property type="protein sequence ID" value="QOL31081.1"/>
    <property type="molecule type" value="Genomic_DNA"/>
</dbReference>
<dbReference type="PROSITE" id="PS50977">
    <property type="entry name" value="HTH_TETR_2"/>
    <property type="match status" value="1"/>
</dbReference>
<dbReference type="EMBL" id="MWWZ01000008">
    <property type="protein sequence ID" value="OZG67545.1"/>
    <property type="molecule type" value="Genomic_DNA"/>
</dbReference>
<dbReference type="KEGG" id="beu:BE0216_00310"/>
<evidence type="ECO:0000313" key="7">
    <source>
        <dbReference type="Proteomes" id="UP000593943"/>
    </source>
</evidence>
<dbReference type="Gene3D" id="1.10.357.10">
    <property type="entry name" value="Tetracycline Repressor, domain 2"/>
    <property type="match status" value="1"/>
</dbReference>
<proteinExistence type="predicted"/>
<evidence type="ECO:0000256" key="1">
    <source>
        <dbReference type="ARBA" id="ARBA00023125"/>
    </source>
</evidence>
<dbReference type="Pfam" id="PF00440">
    <property type="entry name" value="TetR_N"/>
    <property type="match status" value="1"/>
</dbReference>
<dbReference type="InterPro" id="IPR050624">
    <property type="entry name" value="HTH-type_Tx_Regulator"/>
</dbReference>
<dbReference type="Proteomes" id="UP000216057">
    <property type="component" value="Unassembled WGS sequence"/>
</dbReference>
<evidence type="ECO:0000313" key="4">
    <source>
        <dbReference type="EMBL" id="OZG67545.1"/>
    </source>
</evidence>
<keyword evidence="7" id="KW-1185">Reference proteome</keyword>
<dbReference type="AlphaFoldDB" id="A0A261G8M8"/>
<dbReference type="GO" id="GO:0003677">
    <property type="term" value="F:DNA binding"/>
    <property type="evidence" value="ECO:0007669"/>
    <property type="project" value="UniProtKB-UniRule"/>
</dbReference>
<organism evidence="4 6">
    <name type="scientific">Bifidobacterium eulemuris</name>
    <dbReference type="NCBI Taxonomy" id="1765219"/>
    <lineage>
        <taxon>Bacteria</taxon>
        <taxon>Bacillati</taxon>
        <taxon>Actinomycetota</taxon>
        <taxon>Actinomycetes</taxon>
        <taxon>Bifidobacteriales</taxon>
        <taxon>Bifidobacteriaceae</taxon>
        <taxon>Bifidobacterium</taxon>
    </lineage>
</organism>
<evidence type="ECO:0000313" key="6">
    <source>
        <dbReference type="Proteomes" id="UP000216057"/>
    </source>
</evidence>
<gene>
    <name evidence="5" type="ORF">BE0216_00310</name>
    <name evidence="4" type="ORF">BEUL_1636</name>
</gene>
<feature type="domain" description="HTH tetR-type" evidence="3">
    <location>
        <begin position="6"/>
        <end position="66"/>
    </location>
</feature>
<name>A0A261G8M8_9BIFI</name>
<keyword evidence="1 2" id="KW-0238">DNA-binding</keyword>
<sequence length="179" mass="20559">MDLRVVKTLKNIERTFLDLAAKDGIEDMTVKSLCTHAQINKATFYAHYAGMHELLEDMEDKAIEEIRADNVIDERALRAPTDFLMRMLDACGDNEAANIFMNSGRRSTFVRKLFAGVREDLYRRFPELRDSEGFDFVLTFVFHGLMGVTTEYDENKDDKRLIASRLGEGISLMFQRAMA</sequence>
<dbReference type="SUPFAM" id="SSF46689">
    <property type="entry name" value="Homeodomain-like"/>
    <property type="match status" value="1"/>
</dbReference>
<dbReference type="Proteomes" id="UP000593943">
    <property type="component" value="Chromosome"/>
</dbReference>
<dbReference type="OrthoDB" id="3193022at2"/>
<evidence type="ECO:0000313" key="5">
    <source>
        <dbReference type="EMBL" id="QOL31081.1"/>
    </source>
</evidence>